<organism evidence="2 3">
    <name type="scientific">Datura stramonium</name>
    <name type="common">Jimsonweed</name>
    <name type="synonym">Common thornapple</name>
    <dbReference type="NCBI Taxonomy" id="4076"/>
    <lineage>
        <taxon>Eukaryota</taxon>
        <taxon>Viridiplantae</taxon>
        <taxon>Streptophyta</taxon>
        <taxon>Embryophyta</taxon>
        <taxon>Tracheophyta</taxon>
        <taxon>Spermatophyta</taxon>
        <taxon>Magnoliopsida</taxon>
        <taxon>eudicotyledons</taxon>
        <taxon>Gunneridae</taxon>
        <taxon>Pentapetalae</taxon>
        <taxon>asterids</taxon>
        <taxon>lamiids</taxon>
        <taxon>Solanales</taxon>
        <taxon>Solanaceae</taxon>
        <taxon>Solanoideae</taxon>
        <taxon>Datureae</taxon>
        <taxon>Datura</taxon>
    </lineage>
</organism>
<feature type="region of interest" description="Disordered" evidence="1">
    <location>
        <begin position="53"/>
        <end position="130"/>
    </location>
</feature>
<accession>A0ABS8RIV7</accession>
<evidence type="ECO:0000313" key="2">
    <source>
        <dbReference type="EMBL" id="MCD7446723.1"/>
    </source>
</evidence>
<feature type="compositionally biased region" description="Basic and acidic residues" evidence="1">
    <location>
        <begin position="62"/>
        <end position="73"/>
    </location>
</feature>
<evidence type="ECO:0000313" key="3">
    <source>
        <dbReference type="Proteomes" id="UP000823775"/>
    </source>
</evidence>
<gene>
    <name evidence="2" type="ORF">HAX54_014494</name>
</gene>
<name>A0ABS8RIV7_DATST</name>
<dbReference type="EMBL" id="JACEIK010000019">
    <property type="protein sequence ID" value="MCD7446723.1"/>
    <property type="molecule type" value="Genomic_DNA"/>
</dbReference>
<keyword evidence="3" id="KW-1185">Reference proteome</keyword>
<reference evidence="2 3" key="1">
    <citation type="journal article" date="2021" name="BMC Genomics">
        <title>Datura genome reveals duplications of psychoactive alkaloid biosynthetic genes and high mutation rate following tissue culture.</title>
        <authorList>
            <person name="Rajewski A."/>
            <person name="Carter-House D."/>
            <person name="Stajich J."/>
            <person name="Litt A."/>
        </authorList>
    </citation>
    <scope>NUCLEOTIDE SEQUENCE [LARGE SCALE GENOMIC DNA]</scope>
    <source>
        <strain evidence="2">AR-01</strain>
    </source>
</reference>
<evidence type="ECO:0000256" key="1">
    <source>
        <dbReference type="SAM" id="MobiDB-lite"/>
    </source>
</evidence>
<protein>
    <submittedName>
        <fullName evidence="2">Uncharacterized protein</fullName>
    </submittedName>
</protein>
<dbReference type="Proteomes" id="UP000823775">
    <property type="component" value="Unassembled WGS sequence"/>
</dbReference>
<comment type="caution">
    <text evidence="2">The sequence shown here is derived from an EMBL/GenBank/DDBJ whole genome shotgun (WGS) entry which is preliminary data.</text>
</comment>
<sequence length="130" mass="14131">MMIIKSSSITTVYDVTKNPMFCLQEAIRAILNCLGFESSDLMTLSLSLLSSSNMSIKGGGGEGERISKGRSSEQQRITVFQEDVPYEGKQQAEADDPPQSQTLIIEAATRRRGRPPSRPGVGRGSPPQNN</sequence>
<proteinExistence type="predicted"/>